<keyword evidence="3" id="KW-1185">Reference proteome</keyword>
<organism evidence="2 3">
    <name type="scientific">Panaeolus cyanescens</name>
    <dbReference type="NCBI Taxonomy" id="181874"/>
    <lineage>
        <taxon>Eukaryota</taxon>
        <taxon>Fungi</taxon>
        <taxon>Dikarya</taxon>
        <taxon>Basidiomycota</taxon>
        <taxon>Agaricomycotina</taxon>
        <taxon>Agaricomycetes</taxon>
        <taxon>Agaricomycetidae</taxon>
        <taxon>Agaricales</taxon>
        <taxon>Agaricineae</taxon>
        <taxon>Galeropsidaceae</taxon>
        <taxon>Panaeolus</taxon>
    </lineage>
</organism>
<feature type="region of interest" description="Disordered" evidence="1">
    <location>
        <begin position="357"/>
        <end position="433"/>
    </location>
</feature>
<evidence type="ECO:0000313" key="3">
    <source>
        <dbReference type="Proteomes" id="UP000284842"/>
    </source>
</evidence>
<comment type="caution">
    <text evidence="2">The sequence shown here is derived from an EMBL/GenBank/DDBJ whole genome shotgun (WGS) entry which is preliminary data.</text>
</comment>
<feature type="compositionally biased region" description="Polar residues" evidence="1">
    <location>
        <begin position="374"/>
        <end position="398"/>
    </location>
</feature>
<accession>A0A409WZP0</accession>
<dbReference type="Proteomes" id="UP000284842">
    <property type="component" value="Unassembled WGS sequence"/>
</dbReference>
<dbReference type="AlphaFoldDB" id="A0A409WZP0"/>
<proteinExistence type="predicted"/>
<feature type="compositionally biased region" description="Polar residues" evidence="1">
    <location>
        <begin position="409"/>
        <end position="418"/>
    </location>
</feature>
<dbReference type="OrthoDB" id="2634326at2759"/>
<gene>
    <name evidence="2" type="ORF">CVT24_008299</name>
</gene>
<reference evidence="2 3" key="1">
    <citation type="journal article" date="2018" name="Evol. Lett.">
        <title>Horizontal gene cluster transfer increased hallucinogenic mushroom diversity.</title>
        <authorList>
            <person name="Reynolds H.T."/>
            <person name="Vijayakumar V."/>
            <person name="Gluck-Thaler E."/>
            <person name="Korotkin H.B."/>
            <person name="Matheny P.B."/>
            <person name="Slot J.C."/>
        </authorList>
    </citation>
    <scope>NUCLEOTIDE SEQUENCE [LARGE SCALE GENOMIC DNA]</scope>
    <source>
        <strain evidence="2 3">2629</strain>
    </source>
</reference>
<evidence type="ECO:0000313" key="2">
    <source>
        <dbReference type="EMBL" id="PPQ83967.1"/>
    </source>
</evidence>
<dbReference type="EMBL" id="NHTK01004952">
    <property type="protein sequence ID" value="PPQ83967.1"/>
    <property type="molecule type" value="Genomic_DNA"/>
</dbReference>
<evidence type="ECO:0000256" key="1">
    <source>
        <dbReference type="SAM" id="MobiDB-lite"/>
    </source>
</evidence>
<sequence length="482" mass="53807">MPHVNIFSPPTPASQCPQNHDDFASLDFQTTTCRWMYELLSVSRTYIMANPSKSILLAHRNPTAPLTAYDGKVGALIGKYIYTTPNETFIPHPPIGNRHVRVREDYRFGPDDHTLWPQPYSSTYPHLGAIPRRPEDVHNALSIMWYDPLQADFDPVEGGIVDGIGKLNPTLLASKIEPLVQSLQNRFDQWYASIPGDKPVKKFVGVLERAMHYTLIRLKAHIATWHHIRFSLTELQRYYLELLGCLNYLEIYKPHMDSQQSSLPPLANCLGVYTNQVRVVEEFVAAGLPVWFTRECTASGFGNNVLAEVVPKHFYGTLNTEPHKDFAPLFSGETALSSSEVVGLVHKFSRQWTVSADPFEDTPEASPPNPTPAAGSSSRGQMPQPSSAPTQGSSIRPQSQPPRKKHKPNPSSSTSSGAKQPGKAKNPTKLQRNKFHPLEGPFVLYSIPAWADVLRNVDQTQPPVKEGLVPRHFCYGLRYGLG</sequence>
<protein>
    <submittedName>
        <fullName evidence="2">Uncharacterized protein</fullName>
    </submittedName>
</protein>
<dbReference type="STRING" id="181874.A0A409WZP0"/>
<dbReference type="InParanoid" id="A0A409WZP0"/>
<name>A0A409WZP0_9AGAR</name>